<name>A0ABX4H0Z5_9BACI</name>
<gene>
    <name evidence="1" type="ORF">CHH48_05560</name>
</gene>
<sequence>MAVRTSLLALQTALFQRLSSDSAVRDLVTGVFDYIPEGTAFPYIRIGEPTVTPQVTKTTFGEQVAVVMHAWSKYPGKKEAYEILNACLAATSRPLRVEGFNLFDQRVDQLQVFDDIDGKTRHGVLRVIFFINN</sequence>
<dbReference type="Pfam" id="PF11367">
    <property type="entry name" value="Tail_completion_gp17"/>
    <property type="match status" value="1"/>
</dbReference>
<comment type="caution">
    <text evidence="1">The sequence shown here is derived from an EMBL/GenBank/DDBJ whole genome shotgun (WGS) entry which is preliminary data.</text>
</comment>
<dbReference type="InterPro" id="IPR053745">
    <property type="entry name" value="Viral_Tail_Comp_sf"/>
</dbReference>
<organism evidence="1 2">
    <name type="scientific">Terribacillus saccharophilus</name>
    <dbReference type="NCBI Taxonomy" id="361277"/>
    <lineage>
        <taxon>Bacteria</taxon>
        <taxon>Bacillati</taxon>
        <taxon>Bacillota</taxon>
        <taxon>Bacilli</taxon>
        <taxon>Bacillales</taxon>
        <taxon>Bacillaceae</taxon>
        <taxon>Terribacillus</taxon>
    </lineage>
</organism>
<keyword evidence="2" id="KW-1185">Reference proteome</keyword>
<protein>
    <recommendedName>
        <fullName evidence="3">DUF3168 domain-containing protein</fullName>
    </recommendedName>
</protein>
<evidence type="ECO:0000313" key="1">
    <source>
        <dbReference type="EMBL" id="PAE00744.1"/>
    </source>
</evidence>
<evidence type="ECO:0008006" key="3">
    <source>
        <dbReference type="Google" id="ProtNLM"/>
    </source>
</evidence>
<dbReference type="Proteomes" id="UP000216852">
    <property type="component" value="Unassembled WGS sequence"/>
</dbReference>
<evidence type="ECO:0000313" key="2">
    <source>
        <dbReference type="Proteomes" id="UP000216852"/>
    </source>
</evidence>
<dbReference type="EMBL" id="NPBJ01000010">
    <property type="protein sequence ID" value="PAE00744.1"/>
    <property type="molecule type" value="Genomic_DNA"/>
</dbReference>
<accession>A0ABX4H0Z5</accession>
<reference evidence="1 2" key="1">
    <citation type="submission" date="2017-07" db="EMBL/GenBank/DDBJ databases">
        <title>Isolation and whole genome analysis of endospore-forming bacteria from heroin.</title>
        <authorList>
            <person name="Kalinowski J."/>
            <person name="Ahrens B."/>
            <person name="Al-Dilaimi A."/>
            <person name="Winkler A."/>
            <person name="Wibberg D."/>
            <person name="Schleenbecker U."/>
            <person name="Ruckert C."/>
            <person name="Wolfel R."/>
            <person name="Grass G."/>
        </authorList>
    </citation>
    <scope>NUCLEOTIDE SEQUENCE [LARGE SCALE GENOMIC DNA]</scope>
    <source>
        <strain evidence="1 2">7517-1</strain>
    </source>
</reference>
<dbReference type="Gene3D" id="3.30.2000.30">
    <property type="match status" value="1"/>
</dbReference>
<proteinExistence type="predicted"/>
<dbReference type="InterPro" id="IPR021508">
    <property type="entry name" value="Gp17-like"/>
</dbReference>
<dbReference type="RefSeq" id="WP_095220248.1">
    <property type="nucleotide sequence ID" value="NZ_NPBJ01000010.1"/>
</dbReference>